<feature type="transmembrane region" description="Helical" evidence="1">
    <location>
        <begin position="24"/>
        <end position="45"/>
    </location>
</feature>
<feature type="transmembrane region" description="Helical" evidence="1">
    <location>
        <begin position="150"/>
        <end position="170"/>
    </location>
</feature>
<evidence type="ECO:0000313" key="3">
    <source>
        <dbReference type="Proteomes" id="UP000298460"/>
    </source>
</evidence>
<dbReference type="CDD" id="cd21809">
    <property type="entry name" value="ABC-2_lan_permease-like"/>
    <property type="match status" value="1"/>
</dbReference>
<reference evidence="2 3" key="1">
    <citation type="submission" date="2019-03" db="EMBL/GenBank/DDBJ databases">
        <title>Draft Genome Sequence of Desulfosporosinus fructosivorans Strain 63.6F, Isolated from Marine Sediment in the Baltic Sea.</title>
        <authorList>
            <person name="Hausmann B."/>
            <person name="Vandieken V."/>
            <person name="Pjevac P."/>
            <person name="Schreck K."/>
            <person name="Herbold C.W."/>
            <person name="Loy A."/>
        </authorList>
    </citation>
    <scope>NUCLEOTIDE SEQUENCE [LARGE SCALE GENOMIC DNA]</scope>
    <source>
        <strain evidence="2 3">63.6F</strain>
    </source>
</reference>
<keyword evidence="1" id="KW-0472">Membrane</keyword>
<accession>A0A4Z0R746</accession>
<dbReference type="RefSeq" id="WP_135545408.1">
    <property type="nucleotide sequence ID" value="NZ_SPQQ01000002.1"/>
</dbReference>
<sequence length="248" mass="28287">MMTILFDLYKIITTELQKLKNCKILWAIPTIFVIPNFLVFLIYAINPKYPIVVWQDYFLTPVMLINLLVGIGFFALLTGFIFSREYQEHMINNLFTYPISRSNFFVGKLIVMLIIIAVTLLASFVLSILSGFILKHEPLTTIVVFEYLKVYLLMIIMHFALVPIVAQLSISKRNIIPPIILGICAMVLNLIILNTPFNTIFPWTIPAIFSPHEGGRSFTNYPLGIFTLLATFVIGIVLSLNSLKRDVH</sequence>
<keyword evidence="3" id="KW-1185">Reference proteome</keyword>
<gene>
    <name evidence="2" type="ORF">E4K67_05415</name>
</gene>
<dbReference type="AlphaFoldDB" id="A0A4Z0R746"/>
<protein>
    <submittedName>
        <fullName evidence="2">ABC transporter permease</fullName>
    </submittedName>
</protein>
<proteinExistence type="predicted"/>
<dbReference type="OrthoDB" id="4336274at2"/>
<dbReference type="Proteomes" id="UP000298460">
    <property type="component" value="Unassembled WGS sequence"/>
</dbReference>
<keyword evidence="1" id="KW-0812">Transmembrane</keyword>
<comment type="caution">
    <text evidence="2">The sequence shown here is derived from an EMBL/GenBank/DDBJ whole genome shotgun (WGS) entry which is preliminary data.</text>
</comment>
<dbReference type="Pfam" id="PF12730">
    <property type="entry name" value="ABC2_membrane_4"/>
    <property type="match status" value="1"/>
</dbReference>
<feature type="transmembrane region" description="Helical" evidence="1">
    <location>
        <begin position="221"/>
        <end position="243"/>
    </location>
</feature>
<feature type="transmembrane region" description="Helical" evidence="1">
    <location>
        <begin position="57"/>
        <end position="83"/>
    </location>
</feature>
<evidence type="ECO:0000256" key="1">
    <source>
        <dbReference type="SAM" id="Phobius"/>
    </source>
</evidence>
<feature type="transmembrane region" description="Helical" evidence="1">
    <location>
        <begin position="104"/>
        <end position="130"/>
    </location>
</feature>
<keyword evidence="1" id="KW-1133">Transmembrane helix</keyword>
<evidence type="ECO:0000313" key="2">
    <source>
        <dbReference type="EMBL" id="TGE38912.1"/>
    </source>
</evidence>
<feature type="transmembrane region" description="Helical" evidence="1">
    <location>
        <begin position="179"/>
        <end position="201"/>
    </location>
</feature>
<name>A0A4Z0R746_9FIRM</name>
<organism evidence="2 3">
    <name type="scientific">Desulfosporosinus fructosivorans</name>
    <dbReference type="NCBI Taxonomy" id="2018669"/>
    <lineage>
        <taxon>Bacteria</taxon>
        <taxon>Bacillati</taxon>
        <taxon>Bacillota</taxon>
        <taxon>Clostridia</taxon>
        <taxon>Eubacteriales</taxon>
        <taxon>Desulfitobacteriaceae</taxon>
        <taxon>Desulfosporosinus</taxon>
    </lineage>
</organism>
<dbReference type="EMBL" id="SPQQ01000002">
    <property type="protein sequence ID" value="TGE38912.1"/>
    <property type="molecule type" value="Genomic_DNA"/>
</dbReference>